<evidence type="ECO:0000256" key="4">
    <source>
        <dbReference type="ARBA" id="ARBA00022452"/>
    </source>
</evidence>
<dbReference type="InterPro" id="IPR051906">
    <property type="entry name" value="TolC-like"/>
</dbReference>
<dbReference type="Gene3D" id="1.20.1600.10">
    <property type="entry name" value="Outer membrane efflux proteins (OEP)"/>
    <property type="match status" value="1"/>
</dbReference>
<comment type="subcellular location">
    <subcellularLocation>
        <location evidence="1">Cell outer membrane</location>
    </subcellularLocation>
</comment>
<dbReference type="EMBL" id="QJPH01000482">
    <property type="protein sequence ID" value="PZN72578.1"/>
    <property type="molecule type" value="Genomic_DNA"/>
</dbReference>
<dbReference type="GO" id="GO:1990281">
    <property type="term" value="C:efflux pump complex"/>
    <property type="evidence" value="ECO:0007669"/>
    <property type="project" value="TreeGrafter"/>
</dbReference>
<dbReference type="GO" id="GO:0009279">
    <property type="term" value="C:cell outer membrane"/>
    <property type="evidence" value="ECO:0007669"/>
    <property type="project" value="UniProtKB-SubCell"/>
</dbReference>
<organism evidence="8 9">
    <name type="scientific">Candidatus Methylumidiphilus alinenensis</name>
    <dbReference type="NCBI Taxonomy" id="2202197"/>
    <lineage>
        <taxon>Bacteria</taxon>
        <taxon>Pseudomonadati</taxon>
        <taxon>Pseudomonadota</taxon>
        <taxon>Gammaproteobacteria</taxon>
        <taxon>Methylococcales</taxon>
        <taxon>Candidatus Methylumidiphilus</taxon>
    </lineage>
</organism>
<keyword evidence="3" id="KW-0813">Transport</keyword>
<dbReference type="Pfam" id="PF02321">
    <property type="entry name" value="OEP"/>
    <property type="match status" value="2"/>
</dbReference>
<keyword evidence="5" id="KW-0812">Transmembrane</keyword>
<dbReference type="InterPro" id="IPR010130">
    <property type="entry name" value="T1SS_OMP_TolC"/>
</dbReference>
<keyword evidence="4" id="KW-1134">Transmembrane beta strand</keyword>
<proteinExistence type="inferred from homology"/>
<evidence type="ECO:0000256" key="2">
    <source>
        <dbReference type="ARBA" id="ARBA00007613"/>
    </source>
</evidence>
<accession>A0A2W4QXB6</accession>
<dbReference type="PANTHER" id="PTHR30026:SF20">
    <property type="entry name" value="OUTER MEMBRANE PROTEIN TOLC"/>
    <property type="match status" value="1"/>
</dbReference>
<evidence type="ECO:0000256" key="5">
    <source>
        <dbReference type="ARBA" id="ARBA00022692"/>
    </source>
</evidence>
<dbReference type="AlphaFoldDB" id="A0A2W4QXB6"/>
<dbReference type="PANTHER" id="PTHR30026">
    <property type="entry name" value="OUTER MEMBRANE PROTEIN TOLC"/>
    <property type="match status" value="1"/>
</dbReference>
<evidence type="ECO:0000313" key="8">
    <source>
        <dbReference type="EMBL" id="PZN72578.1"/>
    </source>
</evidence>
<dbReference type="GO" id="GO:0015562">
    <property type="term" value="F:efflux transmembrane transporter activity"/>
    <property type="evidence" value="ECO:0007669"/>
    <property type="project" value="InterPro"/>
</dbReference>
<evidence type="ECO:0000256" key="1">
    <source>
        <dbReference type="ARBA" id="ARBA00004442"/>
    </source>
</evidence>
<evidence type="ECO:0000313" key="9">
    <source>
        <dbReference type="Proteomes" id="UP000249396"/>
    </source>
</evidence>
<keyword evidence="7" id="KW-0998">Cell outer membrane</keyword>
<name>A0A2W4QXB6_9GAMM</name>
<evidence type="ECO:0000256" key="7">
    <source>
        <dbReference type="ARBA" id="ARBA00023237"/>
    </source>
</evidence>
<comment type="similarity">
    <text evidence="2">Belongs to the outer membrane factor (OMF) (TC 1.B.17) family.</text>
</comment>
<dbReference type="GO" id="GO:0015288">
    <property type="term" value="F:porin activity"/>
    <property type="evidence" value="ECO:0007669"/>
    <property type="project" value="TreeGrafter"/>
</dbReference>
<sequence length="439" mass="48860">MIQLFLLFIILALAAQETQGQDILTTYEQALERDPLIHQAEANRNAALENKPQSIAGLLPTIAVNGILRRNHLDSKTSFIPGQSGVILDYWDNFVNLNLTQPLYHHELWVQLSRADNQVAQAEAEYEAAQQNLITRTATAYYNILYAQDSLEFAHMERQSIEQQWEQAKGRFDVGLIAITDVDAARAGLDQARASEIKAENDLENAREAMRVIVGQFDGNVAGLAAEIPLNTPQPADMEAWNQRAQENNLAIIAAQNQAEQAKKAIEIQFAGHLPTLDLVGQAGFNDTNRRSGTRSEYETIGVQVNVPLFQGGLVNSKVRQAREQFMAAQDNLDAQRRNTINQVKTAYRGIVTSINQVAALKSAVASAQSALDATLGGFEVGTRTMIDVLLQQRNLYQVKRDYAKTRYDYITNSLTLKQATGVLIREDLEAVNRWLVKN</sequence>
<reference evidence="8 9" key="1">
    <citation type="journal article" date="2018" name="Aquat. Microb. Ecol.">
        <title>Gammaproteobacterial methanotrophs dominate.</title>
        <authorList>
            <person name="Rissanen A.J."/>
            <person name="Saarenheimo J."/>
            <person name="Tiirola M."/>
            <person name="Peura S."/>
            <person name="Aalto S.L."/>
            <person name="Karvinen A."/>
            <person name="Nykanen H."/>
        </authorList>
    </citation>
    <scope>NUCLEOTIDE SEQUENCE [LARGE SCALE GENOMIC DNA]</scope>
    <source>
        <strain evidence="8">AMbin10</strain>
    </source>
</reference>
<comment type="caution">
    <text evidence="8">The sequence shown here is derived from an EMBL/GenBank/DDBJ whole genome shotgun (WGS) entry which is preliminary data.</text>
</comment>
<keyword evidence="6" id="KW-0472">Membrane</keyword>
<dbReference type="NCBIfam" id="TIGR01844">
    <property type="entry name" value="type_I_sec_TolC"/>
    <property type="match status" value="1"/>
</dbReference>
<evidence type="ECO:0000256" key="6">
    <source>
        <dbReference type="ARBA" id="ARBA00023136"/>
    </source>
</evidence>
<evidence type="ECO:0000256" key="3">
    <source>
        <dbReference type="ARBA" id="ARBA00022448"/>
    </source>
</evidence>
<gene>
    <name evidence="8" type="ORF">DM484_24280</name>
</gene>
<dbReference type="Proteomes" id="UP000249396">
    <property type="component" value="Unassembled WGS sequence"/>
</dbReference>
<protein>
    <submittedName>
        <fullName evidence="8">Channel protein TolC</fullName>
    </submittedName>
</protein>
<dbReference type="InterPro" id="IPR003423">
    <property type="entry name" value="OMP_efflux"/>
</dbReference>
<dbReference type="SUPFAM" id="SSF56954">
    <property type="entry name" value="Outer membrane efflux proteins (OEP)"/>
    <property type="match status" value="1"/>
</dbReference>